<gene>
    <name evidence="1" type="ORF">RZN05_14475</name>
</gene>
<keyword evidence="2" id="KW-1185">Reference proteome</keyword>
<accession>A0ABU3Y9Z4</accession>
<sequence>MIPFQAQIATVMLIASPMARLNAVTISAAQLQGALERLALLRGDFHDKPVAQALALQAFAAEEASAENDAAAALHARIVALARWTAAHDPHRQSDAEAVIEAASRFPLSESDDGVIFEPGGFQEMIRFIEELPW</sequence>
<comment type="caution">
    <text evidence="1">The sequence shown here is derived from an EMBL/GenBank/DDBJ whole genome shotgun (WGS) entry which is preliminary data.</text>
</comment>
<organism evidence="1 2">
    <name type="scientific">Sphingomonas agrestis</name>
    <dbReference type="NCBI Taxonomy" id="3080540"/>
    <lineage>
        <taxon>Bacteria</taxon>
        <taxon>Pseudomonadati</taxon>
        <taxon>Pseudomonadota</taxon>
        <taxon>Alphaproteobacteria</taxon>
        <taxon>Sphingomonadales</taxon>
        <taxon>Sphingomonadaceae</taxon>
        <taxon>Sphingomonas</taxon>
    </lineage>
</organism>
<dbReference type="Proteomes" id="UP001273531">
    <property type="component" value="Unassembled WGS sequence"/>
</dbReference>
<name>A0ABU3Y9Z4_9SPHN</name>
<dbReference type="RefSeq" id="WP_317227305.1">
    <property type="nucleotide sequence ID" value="NZ_JAWJEJ010000001.1"/>
</dbReference>
<evidence type="ECO:0000313" key="2">
    <source>
        <dbReference type="Proteomes" id="UP001273531"/>
    </source>
</evidence>
<reference evidence="1 2" key="1">
    <citation type="submission" date="2023-10" db="EMBL/GenBank/DDBJ databases">
        <title>Sphingomonas sp. HF-S4 16S ribosomal RNA gene Genome sequencing and assembly.</title>
        <authorList>
            <person name="Lee H."/>
        </authorList>
    </citation>
    <scope>NUCLEOTIDE SEQUENCE [LARGE SCALE GENOMIC DNA]</scope>
    <source>
        <strain evidence="1 2">HF-S4</strain>
    </source>
</reference>
<protein>
    <submittedName>
        <fullName evidence="1">Uncharacterized protein</fullName>
    </submittedName>
</protein>
<dbReference type="EMBL" id="JAWJEJ010000001">
    <property type="protein sequence ID" value="MDV3458200.1"/>
    <property type="molecule type" value="Genomic_DNA"/>
</dbReference>
<proteinExistence type="predicted"/>
<evidence type="ECO:0000313" key="1">
    <source>
        <dbReference type="EMBL" id="MDV3458200.1"/>
    </source>
</evidence>